<feature type="region of interest" description="Disordered" evidence="1">
    <location>
        <begin position="22"/>
        <end position="51"/>
    </location>
</feature>
<organism evidence="2 3">
    <name type="scientific">Rhodococcus aetherivorans</name>
    <dbReference type="NCBI Taxonomy" id="191292"/>
    <lineage>
        <taxon>Bacteria</taxon>
        <taxon>Bacillati</taxon>
        <taxon>Actinomycetota</taxon>
        <taxon>Actinomycetes</taxon>
        <taxon>Mycobacteriales</taxon>
        <taxon>Nocardiaceae</taxon>
        <taxon>Rhodococcus</taxon>
    </lineage>
</organism>
<accession>A0ABQ0YHF3</accession>
<gene>
    <name evidence="2" type="ORF">RAJCM14343_1214</name>
</gene>
<feature type="compositionally biased region" description="Polar residues" evidence="1">
    <location>
        <begin position="22"/>
        <end position="32"/>
    </location>
</feature>
<evidence type="ECO:0000313" key="2">
    <source>
        <dbReference type="EMBL" id="GES35965.1"/>
    </source>
</evidence>
<dbReference type="RefSeq" id="WP_161780454.1">
    <property type="nucleotide sequence ID" value="NZ_BAAAYP010000124.1"/>
</dbReference>
<keyword evidence="3" id="KW-1185">Reference proteome</keyword>
<proteinExistence type="predicted"/>
<protein>
    <submittedName>
        <fullName evidence="2">Uncharacterized protein</fullName>
    </submittedName>
</protein>
<name>A0ABQ0YHF3_9NOCA</name>
<evidence type="ECO:0000256" key="1">
    <source>
        <dbReference type="SAM" id="MobiDB-lite"/>
    </source>
</evidence>
<feature type="compositionally biased region" description="Acidic residues" evidence="1">
    <location>
        <begin position="42"/>
        <end position="51"/>
    </location>
</feature>
<comment type="caution">
    <text evidence="2">The sequence shown here is derived from an EMBL/GenBank/DDBJ whole genome shotgun (WGS) entry which is preliminary data.</text>
</comment>
<sequence>MGCEWIEEPDGKGGTIGYTACSWPNPNRTSVGEVQDRKTEAPDDDGPEWGA</sequence>
<dbReference type="EMBL" id="BLAH01000036">
    <property type="protein sequence ID" value="GES35965.1"/>
    <property type="molecule type" value="Genomic_DNA"/>
</dbReference>
<dbReference type="Proteomes" id="UP000325466">
    <property type="component" value="Unassembled WGS sequence"/>
</dbReference>
<evidence type="ECO:0000313" key="3">
    <source>
        <dbReference type="Proteomes" id="UP000325466"/>
    </source>
</evidence>
<reference evidence="2 3" key="1">
    <citation type="journal article" date="2018" name="Biodegradation">
        <title>1,4-Dioxane degradation characteristics of Rhodococcus aetherivorans JCM 14343.</title>
        <authorList>
            <person name="Inoue D."/>
            <person name="Tsunoda T."/>
            <person name="Yamamoto N."/>
            <person name="Ike M."/>
            <person name="Sei K."/>
        </authorList>
    </citation>
    <scope>NUCLEOTIDE SEQUENCE [LARGE SCALE GENOMIC DNA]</scope>
    <source>
        <strain evidence="2 3">JCM 14343</strain>
    </source>
</reference>